<proteinExistence type="predicted"/>
<dbReference type="STRING" id="1220578.FPE01S_02_08700"/>
<keyword evidence="2" id="KW-1185">Reference proteome</keyword>
<sequence length="239" mass="27412">MNQRTDALMKTFNPQLLIAVYAPTGSWMDAYLESHEVDTKGRILEGRPLKQETIDGLVDVFYQERQQRSEISGLLPHNMLHFQQLSGGGHELIWYRPAEKRQLFFAEKLHIPSGEAWVPPMIYHVHKRQMEVFAWEDDGSRPTEKTQLLRAPFHNVSGSGDVCLGSAKAKKPETNTIAALLKYWEDMFWLSEFTHLAGSENPTKTNVNLIWRQLIGSETKWSDLGELLPIKNTLEDLLP</sequence>
<evidence type="ECO:0000313" key="2">
    <source>
        <dbReference type="Proteomes" id="UP000033121"/>
    </source>
</evidence>
<name>A0A0E9N1N3_9BACT</name>
<dbReference type="RefSeq" id="WP_052955791.1">
    <property type="nucleotide sequence ID" value="NZ_BBWV01000002.1"/>
</dbReference>
<dbReference type="InterPro" id="IPR032787">
    <property type="entry name" value="Prok-E2_D"/>
</dbReference>
<evidence type="ECO:0000313" key="1">
    <source>
        <dbReference type="EMBL" id="GAO43764.1"/>
    </source>
</evidence>
<comment type="caution">
    <text evidence="1">The sequence shown here is derived from an EMBL/GenBank/DDBJ whole genome shotgun (WGS) entry which is preliminary data.</text>
</comment>
<organism evidence="1 2">
    <name type="scientific">Flavihumibacter petaseus NBRC 106054</name>
    <dbReference type="NCBI Taxonomy" id="1220578"/>
    <lineage>
        <taxon>Bacteria</taxon>
        <taxon>Pseudomonadati</taxon>
        <taxon>Bacteroidota</taxon>
        <taxon>Chitinophagia</taxon>
        <taxon>Chitinophagales</taxon>
        <taxon>Chitinophagaceae</taxon>
        <taxon>Flavihumibacter</taxon>
    </lineage>
</organism>
<dbReference type="Pfam" id="PF14460">
    <property type="entry name" value="Prok-E2_D"/>
    <property type="match status" value="1"/>
</dbReference>
<gene>
    <name evidence="1" type="ORF">FPE01S_02_08700</name>
</gene>
<dbReference type="AlphaFoldDB" id="A0A0E9N1N3"/>
<dbReference type="Proteomes" id="UP000033121">
    <property type="component" value="Unassembled WGS sequence"/>
</dbReference>
<reference evidence="1 2" key="1">
    <citation type="submission" date="2015-04" db="EMBL/GenBank/DDBJ databases">
        <title>Whole genome shotgun sequence of Flavihumibacter petaseus NBRC 106054.</title>
        <authorList>
            <person name="Miyazawa S."/>
            <person name="Hosoyama A."/>
            <person name="Hashimoto M."/>
            <person name="Noguchi M."/>
            <person name="Tsuchikane K."/>
            <person name="Ohji S."/>
            <person name="Yamazoe A."/>
            <person name="Ichikawa N."/>
            <person name="Kimura A."/>
            <person name="Fujita N."/>
        </authorList>
    </citation>
    <scope>NUCLEOTIDE SEQUENCE [LARGE SCALE GENOMIC DNA]</scope>
    <source>
        <strain evidence="1 2">NBRC 106054</strain>
    </source>
</reference>
<accession>A0A0E9N1N3</accession>
<dbReference type="EMBL" id="BBWV01000002">
    <property type="protein sequence ID" value="GAO43764.1"/>
    <property type="molecule type" value="Genomic_DNA"/>
</dbReference>
<protein>
    <recommendedName>
        <fullName evidence="3">PRTRC system protein B</fullName>
    </recommendedName>
</protein>
<dbReference type="OrthoDB" id="1030341at2"/>
<evidence type="ECO:0008006" key="3">
    <source>
        <dbReference type="Google" id="ProtNLM"/>
    </source>
</evidence>